<feature type="compositionally biased region" description="Basic residues" evidence="1">
    <location>
        <begin position="8"/>
        <end position="19"/>
    </location>
</feature>
<sequence>MLKTLKMGSKKNKNPKHPKVHDGFHPSKRGQEVVVATFTGKHFTGPIPPPEMLADYEKLLPGAADRILGMAEEQSRHRRGLESSVVTSNNQLAKWGQRMGFFLALVVFSGSLVLLYQGKSTTGLATLITTLGSLVTVFVVGKRKQTQELDRKR</sequence>
<feature type="transmembrane region" description="Helical" evidence="2">
    <location>
        <begin position="99"/>
        <end position="116"/>
    </location>
</feature>
<proteinExistence type="predicted"/>
<evidence type="ECO:0000313" key="4">
    <source>
        <dbReference type="Proteomes" id="UP000777784"/>
    </source>
</evidence>
<comment type="caution">
    <text evidence="3">The sequence shown here is derived from an EMBL/GenBank/DDBJ whole genome shotgun (WGS) entry which is preliminary data.</text>
</comment>
<name>A0A948W753_UNCEI</name>
<dbReference type="EMBL" id="JAHJDP010000077">
    <property type="protein sequence ID" value="MBU2691855.1"/>
    <property type="molecule type" value="Genomic_DNA"/>
</dbReference>
<evidence type="ECO:0000313" key="3">
    <source>
        <dbReference type="EMBL" id="MBU2691855.1"/>
    </source>
</evidence>
<evidence type="ECO:0000256" key="2">
    <source>
        <dbReference type="SAM" id="Phobius"/>
    </source>
</evidence>
<dbReference type="Proteomes" id="UP000777784">
    <property type="component" value="Unassembled WGS sequence"/>
</dbReference>
<feature type="transmembrane region" description="Helical" evidence="2">
    <location>
        <begin position="122"/>
        <end position="141"/>
    </location>
</feature>
<gene>
    <name evidence="3" type="ORF">KJ970_13120</name>
</gene>
<dbReference type="InterPro" id="IPR019284">
    <property type="entry name" value="RP532"/>
</dbReference>
<accession>A0A948W753</accession>
<dbReference type="Pfam" id="PF10097">
    <property type="entry name" value="DUF2335"/>
    <property type="match status" value="1"/>
</dbReference>
<keyword evidence="2" id="KW-0472">Membrane</keyword>
<keyword evidence="2" id="KW-1133">Transmembrane helix</keyword>
<feature type="region of interest" description="Disordered" evidence="1">
    <location>
        <begin position="1"/>
        <end position="26"/>
    </location>
</feature>
<keyword evidence="2" id="KW-0812">Transmembrane</keyword>
<organism evidence="3 4">
    <name type="scientific">Eiseniibacteriota bacterium</name>
    <dbReference type="NCBI Taxonomy" id="2212470"/>
    <lineage>
        <taxon>Bacteria</taxon>
        <taxon>Candidatus Eiseniibacteriota</taxon>
    </lineage>
</organism>
<evidence type="ECO:0000256" key="1">
    <source>
        <dbReference type="SAM" id="MobiDB-lite"/>
    </source>
</evidence>
<reference evidence="3" key="1">
    <citation type="submission" date="2021-05" db="EMBL/GenBank/DDBJ databases">
        <title>Energy efficiency and biological interactions define the core microbiome of deep oligotrophic groundwater.</title>
        <authorList>
            <person name="Mehrshad M."/>
            <person name="Lopez-Fernandez M."/>
            <person name="Bell E."/>
            <person name="Bernier-Latmani R."/>
            <person name="Bertilsson S."/>
            <person name="Dopson M."/>
        </authorList>
    </citation>
    <scope>NUCLEOTIDE SEQUENCE</scope>
    <source>
        <strain evidence="3">Modern_marine.mb.64</strain>
    </source>
</reference>
<protein>
    <submittedName>
        <fullName evidence="3">DUF2335 domain-containing protein</fullName>
    </submittedName>
</protein>
<dbReference type="AlphaFoldDB" id="A0A948W753"/>